<name>J4KSE5_9GAMM</name>
<feature type="transmembrane region" description="Helical" evidence="1">
    <location>
        <begin position="98"/>
        <end position="120"/>
    </location>
</feature>
<dbReference type="HOGENOM" id="CLU_1991128_0_0_6"/>
<evidence type="ECO:0000313" key="3">
    <source>
        <dbReference type="Proteomes" id="UP000010116"/>
    </source>
</evidence>
<keyword evidence="1" id="KW-0812">Transmembrane</keyword>
<evidence type="ECO:0000256" key="1">
    <source>
        <dbReference type="SAM" id="Phobius"/>
    </source>
</evidence>
<dbReference type="AlphaFoldDB" id="J4KSE5"/>
<evidence type="ECO:0008006" key="4">
    <source>
        <dbReference type="Google" id="ProtNLM"/>
    </source>
</evidence>
<reference evidence="2 3" key="1">
    <citation type="journal article" date="2012" name="ISME J.">
        <title>Genomic insights to SAR86, an abundant and uncultivated marine bacterial lineage.</title>
        <authorList>
            <person name="Dupont C.L."/>
            <person name="Rusch D.B."/>
            <person name="Yooseph S."/>
            <person name="Lombardo M.J."/>
            <person name="Richter R.A."/>
            <person name="Valas R."/>
            <person name="Novotny M."/>
            <person name="Yee-Greenbaum J."/>
            <person name="Selengut J.D."/>
            <person name="Haft D.H."/>
            <person name="Halpern A.L."/>
            <person name="Lasken R.S."/>
            <person name="Nealson K."/>
            <person name="Friedman R."/>
            <person name="Venter J.C."/>
        </authorList>
    </citation>
    <scope>NUCLEOTIDE SEQUENCE [LARGE SCALE GENOMIC DNA]</scope>
</reference>
<proteinExistence type="predicted"/>
<evidence type="ECO:0000313" key="2">
    <source>
        <dbReference type="EMBL" id="EJP72564.1"/>
    </source>
</evidence>
<keyword evidence="1" id="KW-1133">Transmembrane helix</keyword>
<protein>
    <recommendedName>
        <fullName evidence="4">DUF4345 domain-containing protein</fullName>
    </recommendedName>
</protein>
<organism evidence="2 3">
    <name type="scientific">SAR86 cluster bacterium SAR86B</name>
    <dbReference type="NCBI Taxonomy" id="1123867"/>
    <lineage>
        <taxon>Bacteria</taxon>
        <taxon>Pseudomonadati</taxon>
        <taxon>Pseudomonadota</taxon>
        <taxon>Gammaproteobacteria</taxon>
        <taxon>SAR86 cluster</taxon>
    </lineage>
</organism>
<dbReference type="EMBL" id="JH611190">
    <property type="protein sequence ID" value="EJP72564.1"/>
    <property type="molecule type" value="Genomic_DNA"/>
</dbReference>
<feature type="transmembrane region" description="Helical" evidence="1">
    <location>
        <begin position="72"/>
        <end position="92"/>
    </location>
</feature>
<sequence>MKTARILSGLLGFVLLILGVQWIIDPQAAAEGLALLYFEGEGRNTLIRDFTAFFLGTSLMCFLGLLTKNYQYMVCVAIIFVIALVANIYAGVAHGAPMIVSAAISELIFSIMAITSALLMKSNSN</sequence>
<feature type="transmembrane region" description="Helical" evidence="1">
    <location>
        <begin position="46"/>
        <end position="65"/>
    </location>
</feature>
<accession>J4KSE5</accession>
<dbReference type="Proteomes" id="UP000010116">
    <property type="component" value="Unassembled WGS sequence"/>
</dbReference>
<gene>
    <name evidence="2" type="ORF">NT02SARS_1155</name>
</gene>
<keyword evidence="1" id="KW-0472">Membrane</keyword>